<evidence type="ECO:0000313" key="3">
    <source>
        <dbReference type="Proteomes" id="UP000501690"/>
    </source>
</evidence>
<name>A0A4D6NVH5_VIGUN</name>
<evidence type="ECO:0000256" key="1">
    <source>
        <dbReference type="SAM" id="MobiDB-lite"/>
    </source>
</evidence>
<feature type="region of interest" description="Disordered" evidence="1">
    <location>
        <begin position="66"/>
        <end position="88"/>
    </location>
</feature>
<accession>A0A4D6NVH5</accession>
<sequence length="88" mass="9861">MADAGENSGENWYSHLGENSINWLRFLLELMVREAHLSENSWEPDVFRFSGGLGERSLFWAKGSLTQARRSHPSENVKPAVLSKGSLA</sequence>
<organism evidence="2 3">
    <name type="scientific">Vigna unguiculata</name>
    <name type="common">Cowpea</name>
    <dbReference type="NCBI Taxonomy" id="3917"/>
    <lineage>
        <taxon>Eukaryota</taxon>
        <taxon>Viridiplantae</taxon>
        <taxon>Streptophyta</taxon>
        <taxon>Embryophyta</taxon>
        <taxon>Tracheophyta</taxon>
        <taxon>Spermatophyta</taxon>
        <taxon>Magnoliopsida</taxon>
        <taxon>eudicotyledons</taxon>
        <taxon>Gunneridae</taxon>
        <taxon>Pentapetalae</taxon>
        <taxon>rosids</taxon>
        <taxon>fabids</taxon>
        <taxon>Fabales</taxon>
        <taxon>Fabaceae</taxon>
        <taxon>Papilionoideae</taxon>
        <taxon>50 kb inversion clade</taxon>
        <taxon>NPAAA clade</taxon>
        <taxon>indigoferoid/millettioid clade</taxon>
        <taxon>Phaseoleae</taxon>
        <taxon>Vigna</taxon>
    </lineage>
</organism>
<dbReference type="EMBL" id="CP039355">
    <property type="protein sequence ID" value="QCE15797.1"/>
    <property type="molecule type" value="Genomic_DNA"/>
</dbReference>
<proteinExistence type="predicted"/>
<dbReference type="Proteomes" id="UP000501690">
    <property type="component" value="Linkage Group LG11"/>
</dbReference>
<evidence type="ECO:0000313" key="2">
    <source>
        <dbReference type="EMBL" id="QCE15797.1"/>
    </source>
</evidence>
<protein>
    <submittedName>
        <fullName evidence="2">Uncharacterized protein</fullName>
    </submittedName>
</protein>
<dbReference type="AlphaFoldDB" id="A0A4D6NVH5"/>
<gene>
    <name evidence="2" type="ORF">DEO72_LG11g2809</name>
</gene>
<reference evidence="2 3" key="1">
    <citation type="submission" date="2019-04" db="EMBL/GenBank/DDBJ databases">
        <title>An improved genome assembly and genetic linkage map for asparagus bean, Vigna unguiculata ssp. sesquipedialis.</title>
        <authorList>
            <person name="Xia Q."/>
            <person name="Zhang R."/>
            <person name="Dong Y."/>
        </authorList>
    </citation>
    <scope>NUCLEOTIDE SEQUENCE [LARGE SCALE GENOMIC DNA]</scope>
    <source>
        <tissue evidence="2">Leaf</tissue>
    </source>
</reference>
<keyword evidence="3" id="KW-1185">Reference proteome</keyword>